<gene>
    <name evidence="2" type="ORF">OTI717_LOCUS10534</name>
</gene>
<evidence type="ECO:0000313" key="2">
    <source>
        <dbReference type="EMBL" id="CAF3670546.1"/>
    </source>
</evidence>
<dbReference type="Proteomes" id="UP000663823">
    <property type="component" value="Unassembled WGS sequence"/>
</dbReference>
<proteinExistence type="predicted"/>
<sequence>MVRSRSQTNLNKIFLDLCTSPEVRSKHVHTQNTQRKYHPTLKSIKSRSCSDLSNLSEDTFQSSSSSSSNNNQIQETPKLNNTIRHRLLPLGPRKAIISKTSNVNSVTPMESTGFAIQTPTSPRDDSMSLLQTTLKNSTDKSHEYYSSFSIQPSLIGNSYSYHKDETQSLSITMLNDWTLQDKQNRLKDQINKIKQDYQQQYQQSSSNDFLSSSYDAATLPKNYGLSSNLYDDDPRGYGSTLPRSADIHSNTSPFSPSSQLTPRDRGLEHDKPQKSKSFMSSLKHLTLPGRKHRNKDKHDESMSSHASSISQLNTSVQTPKTNAVSHSLSSEYFLASVTDPTPIRRSRSISQSFRNLFRSSSRKKKNAAKADALGEYENGTHNFIIDNPKFLSTSTPTAKKLSFLHRRKSKQKNKEQTNYSTNSLSSVDCSRIESVRDTPVRANVGHPVTMTKAIVQ</sequence>
<dbReference type="EMBL" id="CAJOAX010000955">
    <property type="protein sequence ID" value="CAF3670546.1"/>
    <property type="molecule type" value="Genomic_DNA"/>
</dbReference>
<reference evidence="2" key="1">
    <citation type="submission" date="2021-02" db="EMBL/GenBank/DDBJ databases">
        <authorList>
            <person name="Nowell W R."/>
        </authorList>
    </citation>
    <scope>NUCLEOTIDE SEQUENCE</scope>
</reference>
<accession>A0A818SGJ2</accession>
<evidence type="ECO:0000313" key="3">
    <source>
        <dbReference type="Proteomes" id="UP000663823"/>
    </source>
</evidence>
<feature type="compositionally biased region" description="Low complexity" evidence="1">
    <location>
        <begin position="62"/>
        <end position="71"/>
    </location>
</feature>
<protein>
    <submittedName>
        <fullName evidence="2">Uncharacterized protein</fullName>
    </submittedName>
</protein>
<feature type="compositionally biased region" description="Polar residues" evidence="1">
    <location>
        <begin position="303"/>
        <end position="320"/>
    </location>
</feature>
<dbReference type="AlphaFoldDB" id="A0A818SGJ2"/>
<organism evidence="2 3">
    <name type="scientific">Rotaria sordida</name>
    <dbReference type="NCBI Taxonomy" id="392033"/>
    <lineage>
        <taxon>Eukaryota</taxon>
        <taxon>Metazoa</taxon>
        <taxon>Spiralia</taxon>
        <taxon>Gnathifera</taxon>
        <taxon>Rotifera</taxon>
        <taxon>Eurotatoria</taxon>
        <taxon>Bdelloidea</taxon>
        <taxon>Philodinida</taxon>
        <taxon>Philodinidae</taxon>
        <taxon>Rotaria</taxon>
    </lineage>
</organism>
<feature type="region of interest" description="Disordered" evidence="1">
    <location>
        <begin position="55"/>
        <end position="80"/>
    </location>
</feature>
<comment type="caution">
    <text evidence="2">The sequence shown here is derived from an EMBL/GenBank/DDBJ whole genome shotgun (WGS) entry which is preliminary data.</text>
</comment>
<name>A0A818SGJ2_9BILA</name>
<feature type="compositionally biased region" description="Polar residues" evidence="1">
    <location>
        <begin position="247"/>
        <end position="261"/>
    </location>
</feature>
<feature type="region of interest" description="Disordered" evidence="1">
    <location>
        <begin position="228"/>
        <end position="320"/>
    </location>
</feature>
<feature type="compositionally biased region" description="Basic and acidic residues" evidence="1">
    <location>
        <begin position="262"/>
        <end position="273"/>
    </location>
</feature>
<evidence type="ECO:0000256" key="1">
    <source>
        <dbReference type="SAM" id="MobiDB-lite"/>
    </source>
</evidence>